<protein>
    <submittedName>
        <fullName evidence="1">Uncharacterized protein</fullName>
    </submittedName>
</protein>
<reference evidence="1" key="1">
    <citation type="submission" date="2022-05" db="EMBL/GenBank/DDBJ databases">
        <title>The Musa troglodytarum L. genome provides insights into the mechanism of non-climacteric behaviour and enrichment of carotenoids.</title>
        <authorList>
            <person name="Wang J."/>
        </authorList>
    </citation>
    <scope>NUCLEOTIDE SEQUENCE</scope>
    <source>
        <tissue evidence="1">Leaf</tissue>
    </source>
</reference>
<evidence type="ECO:0000313" key="1">
    <source>
        <dbReference type="EMBL" id="URE00569.1"/>
    </source>
</evidence>
<accession>A0A9E7FR34</accession>
<sequence>MLLLAFFATNSAAIRSHPRSCPSTCTNCTCFNVCGRSQALDAAPKGGRLITEDDDHAVMDRMVLQLTVFVFTAYCPTYGPTSLSVSPLRLTRACAQRNVGRYFFVACRSFFRHGGESGLLSPFVRVEFDGFLGSHA</sequence>
<evidence type="ECO:0000313" key="2">
    <source>
        <dbReference type="Proteomes" id="UP001055439"/>
    </source>
</evidence>
<organism evidence="1 2">
    <name type="scientific">Musa troglodytarum</name>
    <name type="common">fe'i banana</name>
    <dbReference type="NCBI Taxonomy" id="320322"/>
    <lineage>
        <taxon>Eukaryota</taxon>
        <taxon>Viridiplantae</taxon>
        <taxon>Streptophyta</taxon>
        <taxon>Embryophyta</taxon>
        <taxon>Tracheophyta</taxon>
        <taxon>Spermatophyta</taxon>
        <taxon>Magnoliopsida</taxon>
        <taxon>Liliopsida</taxon>
        <taxon>Zingiberales</taxon>
        <taxon>Musaceae</taxon>
        <taxon>Musa</taxon>
    </lineage>
</organism>
<name>A0A9E7FR34_9LILI</name>
<dbReference type="EMBL" id="CP097507">
    <property type="protein sequence ID" value="URE00569.1"/>
    <property type="molecule type" value="Genomic_DNA"/>
</dbReference>
<gene>
    <name evidence="1" type="ORF">MUK42_34360</name>
</gene>
<dbReference type="Proteomes" id="UP001055439">
    <property type="component" value="Chromosome 5"/>
</dbReference>
<proteinExistence type="predicted"/>
<keyword evidence="2" id="KW-1185">Reference proteome</keyword>
<dbReference type="AlphaFoldDB" id="A0A9E7FR34"/>